<dbReference type="SUPFAM" id="SSF48452">
    <property type="entry name" value="TPR-like"/>
    <property type="match status" value="2"/>
</dbReference>
<dbReference type="OrthoDB" id="10006270at2759"/>
<dbReference type="Gene3D" id="1.25.40.10">
    <property type="entry name" value="Tetratricopeptide repeat domain"/>
    <property type="match status" value="1"/>
</dbReference>
<evidence type="ECO:0000256" key="4">
    <source>
        <dbReference type="ARBA" id="ARBA00022786"/>
    </source>
</evidence>
<feature type="compositionally biased region" description="Polar residues" evidence="8">
    <location>
        <begin position="606"/>
        <end position="625"/>
    </location>
</feature>
<dbReference type="PANTHER" id="PTHR12558:SF9">
    <property type="entry name" value="CELL DIVISION CYCLE PROTEIN 16 HOMOLOG"/>
    <property type="match status" value="1"/>
</dbReference>
<dbReference type="Proteomes" id="UP000215902">
    <property type="component" value="Unassembled WGS sequence"/>
</dbReference>
<keyword evidence="1" id="KW-0132">Cell division</keyword>
<dbReference type="GO" id="GO:0016567">
    <property type="term" value="P:protein ubiquitination"/>
    <property type="evidence" value="ECO:0007669"/>
    <property type="project" value="TreeGrafter"/>
</dbReference>
<dbReference type="Pfam" id="PF13431">
    <property type="entry name" value="TPR_17"/>
    <property type="match status" value="1"/>
</dbReference>
<keyword evidence="5 7" id="KW-0802">TPR repeat</keyword>
<dbReference type="EMBL" id="NIVC01002064">
    <property type="protein sequence ID" value="PAA61176.1"/>
    <property type="molecule type" value="Genomic_DNA"/>
</dbReference>
<dbReference type="EMBL" id="NIVC01001123">
    <property type="protein sequence ID" value="PAA71969.1"/>
    <property type="molecule type" value="Genomic_DNA"/>
</dbReference>
<dbReference type="GO" id="GO:0051301">
    <property type="term" value="P:cell division"/>
    <property type="evidence" value="ECO:0007669"/>
    <property type="project" value="UniProtKB-KW"/>
</dbReference>
<evidence type="ECO:0000256" key="1">
    <source>
        <dbReference type="ARBA" id="ARBA00022618"/>
    </source>
</evidence>
<evidence type="ECO:0000313" key="11">
    <source>
        <dbReference type="Proteomes" id="UP000215902"/>
    </source>
</evidence>
<feature type="compositionally biased region" description="Low complexity" evidence="8">
    <location>
        <begin position="628"/>
        <end position="638"/>
    </location>
</feature>
<dbReference type="PROSITE" id="PS50005">
    <property type="entry name" value="TPR"/>
    <property type="match status" value="3"/>
</dbReference>
<evidence type="ECO:0000313" key="10">
    <source>
        <dbReference type="EMBL" id="PAA71969.1"/>
    </source>
</evidence>
<evidence type="ECO:0000256" key="3">
    <source>
        <dbReference type="ARBA" id="ARBA00022776"/>
    </source>
</evidence>
<sequence length="657" mass="73571">TTTVMSATPAPSGIEQQLVDRLRATVQSYLSRMQYKSAAFWADKLVSLSRGQPKDVYNYCQCLYLTKQYHRAIHHLKQRQLHVRTVAGCHLTALCHYDSGEFNDALAVLDSAAAGNGGTAADTGGFNASQWLASASRVLDDDNLTASTEWQQLPQLDEFGLPCRPLAGSLALLRGRVFESLGVRPRAVHCFVDALRKDAYCYEAFEALFGSQNLRASEEAELLANLHFDEACQTPEEAKLLQLVYGNRVNKYGPPKELEVPDSIVALKDNGDLVTSLAERYFYACHFHECQQLTSSVLANDPFNDLCLPLHIAALKELGKDNQLFLLGHQLVELYPSRPISWYAVGCYYLCIHDKEMARRYLMKCTRMNRYFGPGWIALGHALAEDTEHDQAIAAYTTAIQAMQGSHVPYLYIGLEYGLTNNLPLASEFFDQAVELCPNDPFLLHERGVTYFNARDYAKAEEQFRLAVGRIDELSGEMPSSFWEPVFNNLGHTCRKLKRYDEAIQHHQRAWSLYPGNAATLTALGYAFALNGDFDRAVDHLTRSLSLNYDDKFSSQLLSKLVEVMAETHLPWLDSLLGDRGDSLPTMNWQDLPDRKPASLAMESPSGASLSGRWLQSATTQTPNSAMRLRQQQQQRQLTMSAGSVESVDMEDVSMDI</sequence>
<dbReference type="GO" id="GO:0005680">
    <property type="term" value="C:anaphase-promoting complex"/>
    <property type="evidence" value="ECO:0007669"/>
    <property type="project" value="TreeGrafter"/>
</dbReference>
<dbReference type="GO" id="GO:0031145">
    <property type="term" value="P:anaphase-promoting complex-dependent catabolic process"/>
    <property type="evidence" value="ECO:0007669"/>
    <property type="project" value="TreeGrafter"/>
</dbReference>
<evidence type="ECO:0000313" key="9">
    <source>
        <dbReference type="EMBL" id="PAA61176.1"/>
    </source>
</evidence>
<accession>A0A267FFY5</accession>
<proteinExistence type="predicted"/>
<feature type="region of interest" description="Disordered" evidence="8">
    <location>
        <begin position="596"/>
        <end position="657"/>
    </location>
</feature>
<feature type="compositionally biased region" description="Acidic residues" evidence="8">
    <location>
        <begin position="648"/>
        <end position="657"/>
    </location>
</feature>
<keyword evidence="3" id="KW-0498">Mitosis</keyword>
<comment type="caution">
    <text evidence="10">The sequence shown here is derived from an EMBL/GenBank/DDBJ whole genome shotgun (WGS) entry which is preliminary data.</text>
</comment>
<dbReference type="GO" id="GO:0045842">
    <property type="term" value="P:positive regulation of mitotic metaphase/anaphase transition"/>
    <property type="evidence" value="ECO:0007669"/>
    <property type="project" value="TreeGrafter"/>
</dbReference>
<feature type="non-terminal residue" evidence="10">
    <location>
        <position position="1"/>
    </location>
</feature>
<protein>
    <submittedName>
        <fullName evidence="10">Uncharacterized protein</fullName>
    </submittedName>
</protein>
<keyword evidence="6" id="KW-0131">Cell cycle</keyword>
<gene>
    <name evidence="9" type="ORF">BOX15_Mlig003590g1</name>
    <name evidence="10" type="ORF">BOX15_Mlig027778g1</name>
</gene>
<dbReference type="InterPro" id="IPR019734">
    <property type="entry name" value="TPR_rpt"/>
</dbReference>
<reference evidence="10 11" key="1">
    <citation type="submission" date="2017-06" db="EMBL/GenBank/DDBJ databases">
        <title>A platform for efficient transgenesis in Macrostomum lignano, a flatworm model organism for stem cell research.</title>
        <authorList>
            <person name="Berezikov E."/>
        </authorList>
    </citation>
    <scope>NUCLEOTIDE SEQUENCE [LARGE SCALE GENOMIC DNA]</scope>
    <source>
        <strain evidence="10">DV1</strain>
        <tissue evidence="10">Whole organism</tissue>
    </source>
</reference>
<dbReference type="PANTHER" id="PTHR12558">
    <property type="entry name" value="CELL DIVISION CYCLE 16,23,27"/>
    <property type="match status" value="1"/>
</dbReference>
<evidence type="ECO:0000256" key="5">
    <source>
        <dbReference type="ARBA" id="ARBA00022803"/>
    </source>
</evidence>
<dbReference type="AlphaFoldDB" id="A0A267FFY5"/>
<dbReference type="GO" id="GO:0005737">
    <property type="term" value="C:cytoplasm"/>
    <property type="evidence" value="ECO:0007669"/>
    <property type="project" value="TreeGrafter"/>
</dbReference>
<organism evidence="10 11">
    <name type="scientific">Macrostomum lignano</name>
    <dbReference type="NCBI Taxonomy" id="282301"/>
    <lineage>
        <taxon>Eukaryota</taxon>
        <taxon>Metazoa</taxon>
        <taxon>Spiralia</taxon>
        <taxon>Lophotrochozoa</taxon>
        <taxon>Platyhelminthes</taxon>
        <taxon>Rhabditophora</taxon>
        <taxon>Macrostomorpha</taxon>
        <taxon>Macrostomida</taxon>
        <taxon>Macrostomidae</taxon>
        <taxon>Macrostomum</taxon>
    </lineage>
</organism>
<dbReference type="STRING" id="282301.A0A267FFY5"/>
<keyword evidence="11" id="KW-1185">Reference proteome</keyword>
<dbReference type="Pfam" id="PF12895">
    <property type="entry name" value="ANAPC3"/>
    <property type="match status" value="1"/>
</dbReference>
<dbReference type="InterPro" id="IPR011990">
    <property type="entry name" value="TPR-like_helical_dom_sf"/>
</dbReference>
<feature type="repeat" description="TPR" evidence="7">
    <location>
        <begin position="407"/>
        <end position="440"/>
    </location>
</feature>
<feature type="repeat" description="TPR" evidence="7">
    <location>
        <begin position="484"/>
        <end position="517"/>
    </location>
</feature>
<keyword evidence="2" id="KW-0677">Repeat</keyword>
<keyword evidence="4" id="KW-0833">Ubl conjugation pathway</keyword>
<dbReference type="Pfam" id="PF13424">
    <property type="entry name" value="TPR_12"/>
    <property type="match status" value="1"/>
</dbReference>
<evidence type="ECO:0000256" key="7">
    <source>
        <dbReference type="PROSITE-ProRule" id="PRU00339"/>
    </source>
</evidence>
<name>A0A267FFY5_9PLAT</name>
<evidence type="ECO:0000256" key="8">
    <source>
        <dbReference type="SAM" id="MobiDB-lite"/>
    </source>
</evidence>
<feature type="repeat" description="TPR" evidence="7">
    <location>
        <begin position="518"/>
        <end position="551"/>
    </location>
</feature>
<dbReference type="SMART" id="SM00028">
    <property type="entry name" value="TPR"/>
    <property type="match status" value="7"/>
</dbReference>
<evidence type="ECO:0000256" key="2">
    <source>
        <dbReference type="ARBA" id="ARBA00022737"/>
    </source>
</evidence>
<evidence type="ECO:0000256" key="6">
    <source>
        <dbReference type="ARBA" id="ARBA00023306"/>
    </source>
</evidence>